<accession>A0AAE7V4T1</accession>
<evidence type="ECO:0000313" key="2">
    <source>
        <dbReference type="Proteomes" id="UP000827813"/>
    </source>
</evidence>
<dbReference type="RefSeq" id="YP_010359733.1">
    <property type="nucleotide sequence ID" value="NC_062776.1"/>
</dbReference>
<keyword evidence="2" id="KW-1185">Reference proteome</keyword>
<reference evidence="1 2" key="1">
    <citation type="submission" date="2021-04" db="EMBL/GenBank/DDBJ databases">
        <authorList>
            <person name="Shkoporov A.N."/>
            <person name="Stockdale S.R."/>
            <person name="Guerin E."/>
            <person name="Ross R.P."/>
            <person name="Hill C."/>
        </authorList>
    </citation>
    <scope>NUCLEOTIDE SEQUENCE [LARGE SCALE GENOMIC DNA]</scope>
    <source>
        <strain evidence="2">cr9_1</strain>
    </source>
</reference>
<organism evidence="1 2">
    <name type="scientific">uncultured phage cr9_1</name>
    <dbReference type="NCBI Taxonomy" id="2986400"/>
    <lineage>
        <taxon>Viruses</taxon>
        <taxon>Duplodnaviria</taxon>
        <taxon>Heunggongvirae</taxon>
        <taxon>Uroviricota</taxon>
        <taxon>Caudoviricetes</taxon>
        <taxon>Crassvirales</taxon>
        <taxon>Intestiviridae</taxon>
        <taxon>Crudevirinae</taxon>
        <taxon>Dabirmavirus</taxon>
        <taxon>Dabirmavirus hominis</taxon>
    </lineage>
</organism>
<name>A0AAE7V4T1_9CAUD</name>
<dbReference type="GeneID" id="75691255"/>
<dbReference type="EMBL" id="MZ130486">
    <property type="protein sequence ID" value="QWM90161.1"/>
    <property type="molecule type" value="Genomic_DNA"/>
</dbReference>
<proteinExistence type="predicted"/>
<sequence>MTAGTNRIGNNNLTDYKGAEVDNVPNDVQDIVIAVDCFMTLGSRVASSS</sequence>
<gene>
    <name evidence="1" type="primary">gp_23094</name>
</gene>
<dbReference type="KEGG" id="vg:75691255"/>
<protein>
    <submittedName>
        <fullName evidence="1">Uncharacterized protein</fullName>
    </submittedName>
</protein>
<dbReference type="Proteomes" id="UP000827813">
    <property type="component" value="Segment"/>
</dbReference>
<evidence type="ECO:0000313" key="1">
    <source>
        <dbReference type="EMBL" id="QWM90161.1"/>
    </source>
</evidence>